<accession>A0A9E7NGX2</accession>
<evidence type="ECO:0000313" key="2">
    <source>
        <dbReference type="Proteomes" id="UP001058762"/>
    </source>
</evidence>
<dbReference type="EMBL" id="ON456337">
    <property type="protein sequence ID" value="UTN91787.1"/>
    <property type="molecule type" value="Genomic_DNA"/>
</dbReference>
<gene>
    <name evidence="1" type="primary">47</name>
    <name evidence="1" type="ORF">SEA_SAMPSON_47</name>
</gene>
<name>A0A9E7NGX2_9CAUD</name>
<keyword evidence="2" id="KW-1185">Reference proteome</keyword>
<evidence type="ECO:0000313" key="1">
    <source>
        <dbReference type="EMBL" id="UTN91787.1"/>
    </source>
</evidence>
<reference evidence="1 2" key="1">
    <citation type="submission" date="2022-05" db="EMBL/GenBank/DDBJ databases">
        <authorList>
            <person name="McPherson G."/>
            <person name="Aboshahba S."/>
            <person name="Velasquez R.J."/>
            <person name="Khalil K.J."/>
            <person name="Slawienski A."/>
            <person name="Mohn C.E."/>
            <person name="McDevitt M.R."/>
            <person name="Ramamoorthy Y."/>
            <person name="Booton G."/>
            <person name="Daniels C.J."/>
            <person name="Ball S.L."/>
            <person name="Garlena R.A."/>
            <person name="Russell D.A."/>
            <person name="Jacobs-Sera D."/>
            <person name="Hatfull G.F."/>
        </authorList>
    </citation>
    <scope>NUCLEOTIDE SEQUENCE [LARGE SCALE GENOMIC DNA]</scope>
</reference>
<sequence length="136" mass="15345">MTESAELNIAPLTARPESIEELDPTEVGIRTDIGIIYDMQALYKVPGALAAIDALVTALECNDDRVDTSVGTITMTRYADDTELRKHLTDRQSRYDRGRELYQAYLDTGTFPTYRTLWSFYLESEGIPMPTDEVDV</sequence>
<dbReference type="Pfam" id="PF24211">
    <property type="entry name" value="DUF7432"/>
    <property type="match status" value="1"/>
</dbReference>
<proteinExistence type="predicted"/>
<protein>
    <submittedName>
        <fullName evidence="1">Uncharacterized protein</fullName>
    </submittedName>
</protein>
<dbReference type="Proteomes" id="UP001058762">
    <property type="component" value="Segment"/>
</dbReference>
<organism evidence="1 2">
    <name type="scientific">Gordonia Phage Sampson</name>
    <dbReference type="NCBI Taxonomy" id="2951393"/>
    <lineage>
        <taxon>Viruses</taxon>
        <taxon>Duplodnaviria</taxon>
        <taxon>Heunggongvirae</taxon>
        <taxon>Uroviricota</taxon>
        <taxon>Caudoviricetes</taxon>
        <taxon>Stackebrandtviridae</taxon>
        <taxon>Schenleyvirinae</taxon>
        <taxon>Zitchvirus</taxon>
        <taxon>Zitchvirus sampson</taxon>
    </lineage>
</organism>
<dbReference type="InterPro" id="IPR055855">
    <property type="entry name" value="DUF7432"/>
</dbReference>